<protein>
    <submittedName>
        <fullName evidence="2">RNA-directed DNA polymerase, eukaryota, Reverse transcriptase zinc-binding domain protein</fullName>
    </submittedName>
</protein>
<evidence type="ECO:0000313" key="2">
    <source>
        <dbReference type="EMBL" id="PWA53126.1"/>
    </source>
</evidence>
<reference evidence="2 3" key="1">
    <citation type="journal article" date="2018" name="Mol. Plant">
        <title>The genome of Artemisia annua provides insight into the evolution of Asteraceae family and artemisinin biosynthesis.</title>
        <authorList>
            <person name="Shen Q."/>
            <person name="Zhang L."/>
            <person name="Liao Z."/>
            <person name="Wang S."/>
            <person name="Yan T."/>
            <person name="Shi P."/>
            <person name="Liu M."/>
            <person name="Fu X."/>
            <person name="Pan Q."/>
            <person name="Wang Y."/>
            <person name="Lv Z."/>
            <person name="Lu X."/>
            <person name="Zhang F."/>
            <person name="Jiang W."/>
            <person name="Ma Y."/>
            <person name="Chen M."/>
            <person name="Hao X."/>
            <person name="Li L."/>
            <person name="Tang Y."/>
            <person name="Lv G."/>
            <person name="Zhou Y."/>
            <person name="Sun X."/>
            <person name="Brodelius P.E."/>
            <person name="Rose J.K.C."/>
            <person name="Tang K."/>
        </authorList>
    </citation>
    <scope>NUCLEOTIDE SEQUENCE [LARGE SCALE GENOMIC DNA]</scope>
    <source>
        <strain evidence="3">cv. Huhao1</strain>
        <tissue evidence="2">Leaf</tissue>
    </source>
</reference>
<keyword evidence="2" id="KW-0695">RNA-directed DNA polymerase</keyword>
<dbReference type="Gene3D" id="3.60.10.10">
    <property type="entry name" value="Endonuclease/exonuclease/phosphatase"/>
    <property type="match status" value="1"/>
</dbReference>
<dbReference type="Pfam" id="PF03372">
    <property type="entry name" value="Exo_endo_phos"/>
    <property type="match status" value="1"/>
</dbReference>
<dbReference type="InterPro" id="IPR005135">
    <property type="entry name" value="Endo/exonuclease/phosphatase"/>
</dbReference>
<keyword evidence="2" id="KW-0808">Transferase</keyword>
<dbReference type="EMBL" id="PKPP01007536">
    <property type="protein sequence ID" value="PWA53126.1"/>
    <property type="molecule type" value="Genomic_DNA"/>
</dbReference>
<evidence type="ECO:0000259" key="1">
    <source>
        <dbReference type="Pfam" id="PF03372"/>
    </source>
</evidence>
<dbReference type="InterPro" id="IPR036691">
    <property type="entry name" value="Endo/exonu/phosph_ase_sf"/>
</dbReference>
<dbReference type="PANTHER" id="PTHR33710:SF71">
    <property type="entry name" value="ENDONUCLEASE_EXONUCLEASE_PHOSPHATASE DOMAIN-CONTAINING PROTEIN"/>
    <property type="match status" value="1"/>
</dbReference>
<keyword evidence="2" id="KW-0548">Nucleotidyltransferase</keyword>
<dbReference type="STRING" id="35608.A0A2U1LVU4"/>
<proteinExistence type="predicted"/>
<name>A0A2U1LVU4_ARTAN</name>
<evidence type="ECO:0000313" key="3">
    <source>
        <dbReference type="Proteomes" id="UP000245207"/>
    </source>
</evidence>
<accession>A0A2U1LVU4</accession>
<dbReference type="SUPFAM" id="SSF56219">
    <property type="entry name" value="DNase I-like"/>
    <property type="match status" value="1"/>
</dbReference>
<dbReference type="OrthoDB" id="1932741at2759"/>
<comment type="caution">
    <text evidence="2">The sequence shown here is derived from an EMBL/GenBank/DDBJ whole genome shotgun (WGS) entry which is preliminary data.</text>
</comment>
<dbReference type="AlphaFoldDB" id="A0A2U1LVU4"/>
<organism evidence="2 3">
    <name type="scientific">Artemisia annua</name>
    <name type="common">Sweet wormwood</name>
    <dbReference type="NCBI Taxonomy" id="35608"/>
    <lineage>
        <taxon>Eukaryota</taxon>
        <taxon>Viridiplantae</taxon>
        <taxon>Streptophyta</taxon>
        <taxon>Embryophyta</taxon>
        <taxon>Tracheophyta</taxon>
        <taxon>Spermatophyta</taxon>
        <taxon>Magnoliopsida</taxon>
        <taxon>eudicotyledons</taxon>
        <taxon>Gunneridae</taxon>
        <taxon>Pentapetalae</taxon>
        <taxon>asterids</taxon>
        <taxon>campanulids</taxon>
        <taxon>Asterales</taxon>
        <taxon>Asteraceae</taxon>
        <taxon>Asteroideae</taxon>
        <taxon>Anthemideae</taxon>
        <taxon>Artemisiinae</taxon>
        <taxon>Artemisia</taxon>
    </lineage>
</organism>
<dbReference type="Proteomes" id="UP000245207">
    <property type="component" value="Unassembled WGS sequence"/>
</dbReference>
<feature type="domain" description="Endonuclease/exonuclease/phosphatase" evidence="1">
    <location>
        <begin position="8"/>
        <end position="207"/>
    </location>
</feature>
<dbReference type="PANTHER" id="PTHR33710">
    <property type="entry name" value="BNAC02G09200D PROTEIN"/>
    <property type="match status" value="1"/>
</dbReference>
<keyword evidence="3" id="KW-1185">Reference proteome</keyword>
<sequence length="289" mass="34081">MDQMYSIASWNIRGMNQSPKQNEVRQIINENKLSVCAILESHVARSRLQGLCKKEDVDLNVIAMEDQVIHTCIRFKVDKKELFCSFIYAHNRYIHRRPLWYNLLVHKHYVRNRPWCLLGDFNSALNLEDKVEGSSVIDKAMREFKECVDEIEVFDVNRSGLQFTWKQKPRGTNGTLRKIDRIMANIGCTDGFVGVHAIFQPYRISDHSPAILTIPTSYRFKPRPFKFSNILVQNPRFKMQVKEYWDVSSSGFYMYQVVSKLKSLKKPLRNLLYNEDNIHEKELHDRDNF</sequence>
<dbReference type="GO" id="GO:0003964">
    <property type="term" value="F:RNA-directed DNA polymerase activity"/>
    <property type="evidence" value="ECO:0007669"/>
    <property type="project" value="UniProtKB-KW"/>
</dbReference>
<gene>
    <name evidence="2" type="ORF">CTI12_AA445930</name>
</gene>